<evidence type="ECO:0000256" key="1">
    <source>
        <dbReference type="ARBA" id="ARBA00009224"/>
    </source>
</evidence>
<evidence type="ECO:0000256" key="3">
    <source>
        <dbReference type="ARBA" id="ARBA00029631"/>
    </source>
</evidence>
<organism evidence="4 5">
    <name type="scientific">Syncephalastrum racemosum</name>
    <name type="common">Filamentous fungus</name>
    <dbReference type="NCBI Taxonomy" id="13706"/>
    <lineage>
        <taxon>Eukaryota</taxon>
        <taxon>Fungi</taxon>
        <taxon>Fungi incertae sedis</taxon>
        <taxon>Mucoromycota</taxon>
        <taxon>Mucoromycotina</taxon>
        <taxon>Mucoromycetes</taxon>
        <taxon>Mucorales</taxon>
        <taxon>Syncephalastraceae</taxon>
        <taxon>Syncephalastrum</taxon>
    </lineage>
</organism>
<dbReference type="GO" id="GO:0000266">
    <property type="term" value="P:mitochondrial fission"/>
    <property type="evidence" value="ECO:0007669"/>
    <property type="project" value="TreeGrafter"/>
</dbReference>
<proteinExistence type="inferred from homology"/>
<comment type="similarity">
    <text evidence="1">Belongs to the MTFP1 family.</text>
</comment>
<evidence type="ECO:0000313" key="4">
    <source>
        <dbReference type="EMBL" id="ORY91936.1"/>
    </source>
</evidence>
<name>A0A1X2H2I5_SYNRA</name>
<evidence type="ECO:0000256" key="2">
    <source>
        <dbReference type="ARBA" id="ARBA00017835"/>
    </source>
</evidence>
<dbReference type="PANTHER" id="PTHR11001:SF2">
    <property type="entry name" value="MITOCHONDRIAL FISSION PROCESS PROTEIN 1"/>
    <property type="match status" value="1"/>
</dbReference>
<dbReference type="EMBL" id="MCGN01000010">
    <property type="protein sequence ID" value="ORY91936.1"/>
    <property type="molecule type" value="Genomic_DNA"/>
</dbReference>
<dbReference type="InParanoid" id="A0A1X2H2I5"/>
<dbReference type="OrthoDB" id="424969at2759"/>
<dbReference type="InterPro" id="IPR019560">
    <property type="entry name" value="Mitochondrial_18_kDa_protein"/>
</dbReference>
<accession>A0A1X2H2I5</accession>
<protein>
    <recommendedName>
        <fullName evidence="2">Mitochondrial fission process protein 1</fullName>
    </recommendedName>
    <alternativeName>
        <fullName evidence="3">Mitochondrial 18 kDa protein</fullName>
    </alternativeName>
</protein>
<comment type="caution">
    <text evidence="4">The sequence shown here is derived from an EMBL/GenBank/DDBJ whole genome shotgun (WGS) entry which is preliminary data.</text>
</comment>
<dbReference type="PANTHER" id="PTHR11001">
    <property type="entry name" value="MITOCHONDRIAL FISSION PROCESS PROTEIN 1"/>
    <property type="match status" value="1"/>
</dbReference>
<dbReference type="GO" id="GO:0005739">
    <property type="term" value="C:mitochondrion"/>
    <property type="evidence" value="ECO:0007669"/>
    <property type="project" value="TreeGrafter"/>
</dbReference>
<keyword evidence="5" id="KW-1185">Reference proteome</keyword>
<dbReference type="Pfam" id="PF10558">
    <property type="entry name" value="MTP18"/>
    <property type="match status" value="2"/>
</dbReference>
<reference evidence="4 5" key="1">
    <citation type="submission" date="2016-07" db="EMBL/GenBank/DDBJ databases">
        <title>Pervasive Adenine N6-methylation of Active Genes in Fungi.</title>
        <authorList>
            <consortium name="DOE Joint Genome Institute"/>
            <person name="Mondo S.J."/>
            <person name="Dannebaum R.O."/>
            <person name="Kuo R.C."/>
            <person name="Labutti K."/>
            <person name="Haridas S."/>
            <person name="Kuo A."/>
            <person name="Salamov A."/>
            <person name="Ahrendt S.R."/>
            <person name="Lipzen A."/>
            <person name="Sullivan W."/>
            <person name="Andreopoulos W.B."/>
            <person name="Clum A."/>
            <person name="Lindquist E."/>
            <person name="Daum C."/>
            <person name="Ramamoorthy G.K."/>
            <person name="Gryganskyi A."/>
            <person name="Culley D."/>
            <person name="Magnuson J.K."/>
            <person name="James T.Y."/>
            <person name="O'Malley M.A."/>
            <person name="Stajich J.E."/>
            <person name="Spatafora J.W."/>
            <person name="Visel A."/>
            <person name="Grigoriev I.V."/>
        </authorList>
    </citation>
    <scope>NUCLEOTIDE SEQUENCE [LARGE SCALE GENOMIC DNA]</scope>
    <source>
        <strain evidence="4 5">NRRL 2496</strain>
    </source>
</reference>
<evidence type="ECO:0000313" key="5">
    <source>
        <dbReference type="Proteomes" id="UP000242180"/>
    </source>
</evidence>
<dbReference type="Proteomes" id="UP000242180">
    <property type="component" value="Unassembled WGS sequence"/>
</dbReference>
<gene>
    <name evidence="4" type="ORF">BCR43DRAFT_497520</name>
</gene>
<dbReference type="OMA" id="DVFTWQM"/>
<dbReference type="AlphaFoldDB" id="A0A1X2H2I5"/>
<sequence>MSEDDRKHKESLLEHVQLGDVDSIETNARYLAYASRLRTAVVASSRYLAYTSDVGEAFRPIVSPWVVKGAYGISWAYLTLDVSYEGYKAKQAGLDNQVVGAAMVKRAVFQSVASMALPMFTIHSIVKYSARHLFASVKNPKVKGWGPTVMGLGIVPFLPFIFDHPVEYAVERIFEPIEKSLLGRAVPQVTHETIEKEKRELEQEKEKQKKD</sequence>